<dbReference type="EMBL" id="JBHRTP010000039">
    <property type="protein sequence ID" value="MFC3108919.1"/>
    <property type="molecule type" value="Genomic_DNA"/>
</dbReference>
<evidence type="ECO:0000313" key="8">
    <source>
        <dbReference type="EMBL" id="MFC3108919.1"/>
    </source>
</evidence>
<organism evidence="8 9">
    <name type="scientific">Undibacterium arcticum</name>
    <dbReference type="NCBI Taxonomy" id="1762892"/>
    <lineage>
        <taxon>Bacteria</taxon>
        <taxon>Pseudomonadati</taxon>
        <taxon>Pseudomonadota</taxon>
        <taxon>Betaproteobacteria</taxon>
        <taxon>Burkholderiales</taxon>
        <taxon>Oxalobacteraceae</taxon>
        <taxon>Undibacterium</taxon>
    </lineage>
</organism>
<keyword evidence="4 7" id="KW-0812">Transmembrane</keyword>
<evidence type="ECO:0000256" key="4">
    <source>
        <dbReference type="ARBA" id="ARBA00022692"/>
    </source>
</evidence>
<evidence type="ECO:0000256" key="1">
    <source>
        <dbReference type="ARBA" id="ARBA00004651"/>
    </source>
</evidence>
<name>A0ABV7F1Y2_9BURK</name>
<keyword evidence="6 7" id="KW-0472">Membrane</keyword>
<evidence type="ECO:0000256" key="7">
    <source>
        <dbReference type="SAM" id="Phobius"/>
    </source>
</evidence>
<gene>
    <name evidence="8" type="ORF">ACFOFO_13285</name>
</gene>
<reference evidence="9" key="1">
    <citation type="journal article" date="2019" name="Int. J. Syst. Evol. Microbiol.">
        <title>The Global Catalogue of Microorganisms (GCM) 10K type strain sequencing project: providing services to taxonomists for standard genome sequencing and annotation.</title>
        <authorList>
            <consortium name="The Broad Institute Genomics Platform"/>
            <consortium name="The Broad Institute Genome Sequencing Center for Infectious Disease"/>
            <person name="Wu L."/>
            <person name="Ma J."/>
        </authorList>
    </citation>
    <scope>NUCLEOTIDE SEQUENCE [LARGE SCALE GENOMIC DNA]</scope>
    <source>
        <strain evidence="9">KCTC 42986</strain>
    </source>
</reference>
<comment type="subcellular location">
    <subcellularLocation>
        <location evidence="1">Cell membrane</location>
        <topology evidence="1">Multi-pass membrane protein</topology>
    </subcellularLocation>
</comment>
<dbReference type="RefSeq" id="WP_390328894.1">
    <property type="nucleotide sequence ID" value="NZ_JBHRTP010000039.1"/>
</dbReference>
<evidence type="ECO:0000313" key="9">
    <source>
        <dbReference type="Proteomes" id="UP001595530"/>
    </source>
</evidence>
<dbReference type="Proteomes" id="UP001595530">
    <property type="component" value="Unassembled WGS sequence"/>
</dbReference>
<protein>
    <submittedName>
        <fullName evidence="8">DoxX family protein</fullName>
    </submittedName>
</protein>
<evidence type="ECO:0000256" key="3">
    <source>
        <dbReference type="ARBA" id="ARBA00022475"/>
    </source>
</evidence>
<keyword evidence="5 7" id="KW-1133">Transmembrane helix</keyword>
<keyword evidence="3" id="KW-1003">Cell membrane</keyword>
<dbReference type="InterPro" id="IPR032808">
    <property type="entry name" value="DoxX"/>
</dbReference>
<comment type="caution">
    <text evidence="8">The sequence shown here is derived from an EMBL/GenBank/DDBJ whole genome shotgun (WGS) entry which is preliminary data.</text>
</comment>
<keyword evidence="9" id="KW-1185">Reference proteome</keyword>
<proteinExistence type="inferred from homology"/>
<dbReference type="PANTHER" id="PTHR33452">
    <property type="entry name" value="OXIDOREDUCTASE CATD-RELATED"/>
    <property type="match status" value="1"/>
</dbReference>
<evidence type="ECO:0000256" key="2">
    <source>
        <dbReference type="ARBA" id="ARBA00006679"/>
    </source>
</evidence>
<sequence>MATVRSLLYTSYTDIGLLWLRLAGSFILFQVHGWPKVIHYSEELTRIEDPFGTGPAFPLLTAIFAEVVCPLFIAAGLLTRLACLPVIGVLLVAMVAVHPEWSIAQGQFGWLLLTVFVGIALCGPGRWSVDATMVGKPAPSRSPARP</sequence>
<dbReference type="Pfam" id="PF07681">
    <property type="entry name" value="DoxX"/>
    <property type="match status" value="1"/>
</dbReference>
<feature type="transmembrane region" description="Helical" evidence="7">
    <location>
        <begin position="107"/>
        <end position="127"/>
    </location>
</feature>
<feature type="transmembrane region" description="Helical" evidence="7">
    <location>
        <begin position="55"/>
        <end position="74"/>
    </location>
</feature>
<evidence type="ECO:0000256" key="6">
    <source>
        <dbReference type="ARBA" id="ARBA00023136"/>
    </source>
</evidence>
<comment type="similarity">
    <text evidence="2">Belongs to the DoxX family.</text>
</comment>
<evidence type="ECO:0000256" key="5">
    <source>
        <dbReference type="ARBA" id="ARBA00022989"/>
    </source>
</evidence>
<feature type="transmembrane region" description="Helical" evidence="7">
    <location>
        <begin position="12"/>
        <end position="35"/>
    </location>
</feature>
<accession>A0ABV7F1Y2</accession>
<dbReference type="InterPro" id="IPR051907">
    <property type="entry name" value="DoxX-like_oxidoreductase"/>
</dbReference>
<feature type="transmembrane region" description="Helical" evidence="7">
    <location>
        <begin position="81"/>
        <end position="101"/>
    </location>
</feature>
<dbReference type="PANTHER" id="PTHR33452:SF1">
    <property type="entry name" value="INNER MEMBRANE PROTEIN YPHA-RELATED"/>
    <property type="match status" value="1"/>
</dbReference>